<evidence type="ECO:0000256" key="2">
    <source>
        <dbReference type="ARBA" id="ARBA00023002"/>
    </source>
</evidence>
<gene>
    <name evidence="6" type="ORF">OK345_06460</name>
</gene>
<dbReference type="InterPro" id="IPR010723">
    <property type="entry name" value="HemN_C"/>
</dbReference>
<proteinExistence type="predicted"/>
<evidence type="ECO:0000256" key="4">
    <source>
        <dbReference type="SAM" id="MobiDB-lite"/>
    </source>
</evidence>
<evidence type="ECO:0000256" key="1">
    <source>
        <dbReference type="ARBA" id="ARBA00020156"/>
    </source>
</evidence>
<protein>
    <recommendedName>
        <fullName evidence="1">Oxygen-independent coproporphyrinogen III oxidase</fullName>
    </recommendedName>
    <alternativeName>
        <fullName evidence="3">Coproporphyrinogen III dehydrogenase</fullName>
    </alternativeName>
</protein>
<keyword evidence="7" id="KW-1185">Reference proteome</keyword>
<dbReference type="EMBL" id="JAPCHY010000004">
    <property type="protein sequence ID" value="MCW4472140.1"/>
    <property type="molecule type" value="Genomic_DNA"/>
</dbReference>
<dbReference type="PANTHER" id="PTHR13932">
    <property type="entry name" value="COPROPORPHYRINIGEN III OXIDASE"/>
    <property type="match status" value="1"/>
</dbReference>
<dbReference type="PANTHER" id="PTHR13932:SF6">
    <property type="entry name" value="OXYGEN-INDEPENDENT COPROPORPHYRINOGEN III OXIDASE"/>
    <property type="match status" value="1"/>
</dbReference>
<sequence length="438" mass="46984">MITPFASDDASSPHAQSRAGGDAHYPGLARLSGDFDEAALRQTIARSNDDLIPQPLSLHLHTPACGSACSCQRDASPGGGPATHSNAYLLRLYREIALKAALFDRDRDVLRIYLGSGTPAFLDPAQAAELLDVIRHHFSLAGPRRLECAIGLDPHTLDPQMIEPLADAGFNHARLLLRRSPAAPALPALVRHCHDSGFGTVAVELPATAPARFGDVSLPMLELVLQARPDHVLLHAPRLPLRGAPPATPSPGERRLLDAGYVHLGLEHFVLPGSALLLAQAAAGLQHDAIGYTTHTETDLVGLGAGALSRIGASVSLNAGRLGEWEDAVDHGRLPVERGVLLDEDDRIRADALDALVCEGRLDLARLSHRFALDAAQRLQDALQRLQAPRYAGLVEFDGQVIRATSHGRRWLRIIAQCFERTPSRAADLSPAGPCRPR</sequence>
<dbReference type="Proteomes" id="UP001209922">
    <property type="component" value="Unassembled WGS sequence"/>
</dbReference>
<reference evidence="6 7" key="1">
    <citation type="submission" date="2022-10" db="EMBL/GenBank/DDBJ databases">
        <title>Xanthomonas sp. H13-6.</title>
        <authorList>
            <person name="Liu X."/>
            <person name="Deng Z."/>
            <person name="Jiang Y."/>
            <person name="Yu T."/>
            <person name="Ai J."/>
        </authorList>
    </citation>
    <scope>NUCLEOTIDE SEQUENCE [LARGE SCALE GENOMIC DNA]</scope>
    <source>
        <strain evidence="6 7">H13-6</strain>
    </source>
</reference>
<name>A0ABT3JUG4_9XANT</name>
<feature type="region of interest" description="Disordered" evidence="4">
    <location>
        <begin position="1"/>
        <end position="23"/>
    </location>
</feature>
<dbReference type="Gene3D" id="1.10.10.920">
    <property type="match status" value="1"/>
</dbReference>
<dbReference type="InterPro" id="IPR034505">
    <property type="entry name" value="Coproporphyrinogen-III_oxidase"/>
</dbReference>
<dbReference type="RefSeq" id="WP_265127098.1">
    <property type="nucleotide sequence ID" value="NZ_JAPCHY010000004.1"/>
</dbReference>
<evidence type="ECO:0000313" key="7">
    <source>
        <dbReference type="Proteomes" id="UP001209922"/>
    </source>
</evidence>
<dbReference type="SUPFAM" id="SSF102114">
    <property type="entry name" value="Radical SAM enzymes"/>
    <property type="match status" value="1"/>
</dbReference>
<organism evidence="6 7">
    <name type="scientific">Xanthomonas chitinilytica</name>
    <dbReference type="NCBI Taxonomy" id="2989819"/>
    <lineage>
        <taxon>Bacteria</taxon>
        <taxon>Pseudomonadati</taxon>
        <taxon>Pseudomonadota</taxon>
        <taxon>Gammaproteobacteria</taxon>
        <taxon>Lysobacterales</taxon>
        <taxon>Lysobacteraceae</taxon>
        <taxon>Xanthomonas</taxon>
    </lineage>
</organism>
<evidence type="ECO:0000256" key="3">
    <source>
        <dbReference type="ARBA" id="ARBA00030263"/>
    </source>
</evidence>
<evidence type="ECO:0000259" key="5">
    <source>
        <dbReference type="Pfam" id="PF06969"/>
    </source>
</evidence>
<comment type="caution">
    <text evidence="6">The sequence shown here is derived from an EMBL/GenBank/DDBJ whole genome shotgun (WGS) entry which is preliminary data.</text>
</comment>
<feature type="domain" description="HemN C-terminal" evidence="5">
    <location>
        <begin position="342"/>
        <end position="410"/>
    </location>
</feature>
<evidence type="ECO:0000313" key="6">
    <source>
        <dbReference type="EMBL" id="MCW4472140.1"/>
    </source>
</evidence>
<keyword evidence="2" id="KW-0560">Oxidoreductase</keyword>
<dbReference type="InterPro" id="IPR058240">
    <property type="entry name" value="rSAM_sf"/>
</dbReference>
<accession>A0ABT3JUG4</accession>
<dbReference type="Pfam" id="PF06969">
    <property type="entry name" value="HemN_C"/>
    <property type="match status" value="1"/>
</dbReference>